<sequence>MLTDLLSQQLEKENLGPDEFRELVIRLLNYGVLCRGESQTEQQLYDRYLRIADLVQDYLGIMDIAVFHDPRFEYLRLYPPGSQTPGMEEAEASAFAGSLRNKLNQSEVAMVLVLRLQYDKALREGQVDDKGYVTESIEALGIAMKNLMARSLPEKLTERKQLFIRLRRLRLIDFRSEEDLVSGEAWLKIHPMIVHFVNDDAVQALTAATSSDDETVGETKIDELQG</sequence>
<proteinExistence type="predicted"/>
<protein>
    <recommendedName>
        <fullName evidence="2">DUF4194 domain-containing protein</fullName>
    </recommendedName>
</protein>
<evidence type="ECO:0000313" key="1">
    <source>
        <dbReference type="EMBL" id="VAW72935.1"/>
    </source>
</evidence>
<reference evidence="1" key="1">
    <citation type="submission" date="2018-06" db="EMBL/GenBank/DDBJ databases">
        <authorList>
            <person name="Zhirakovskaya E."/>
        </authorList>
    </citation>
    <scope>NUCLEOTIDE SEQUENCE</scope>
</reference>
<dbReference type="AlphaFoldDB" id="A0A3B0XX35"/>
<name>A0A3B0XX35_9ZZZZ</name>
<accession>A0A3B0XX35</accession>
<dbReference type="InterPro" id="IPR025449">
    <property type="entry name" value="JetB"/>
</dbReference>
<organism evidence="1">
    <name type="scientific">hydrothermal vent metagenome</name>
    <dbReference type="NCBI Taxonomy" id="652676"/>
    <lineage>
        <taxon>unclassified sequences</taxon>
        <taxon>metagenomes</taxon>
        <taxon>ecological metagenomes</taxon>
    </lineage>
</organism>
<evidence type="ECO:0008006" key="2">
    <source>
        <dbReference type="Google" id="ProtNLM"/>
    </source>
</evidence>
<gene>
    <name evidence="1" type="ORF">MNBD_GAMMA14-1376</name>
</gene>
<dbReference type="Pfam" id="PF13835">
    <property type="entry name" value="DUF4194"/>
    <property type="match status" value="1"/>
</dbReference>
<dbReference type="EMBL" id="UOFM01000043">
    <property type="protein sequence ID" value="VAW72935.1"/>
    <property type="molecule type" value="Genomic_DNA"/>
</dbReference>